<name>A0A5B9QTQ7_9BACT</name>
<feature type="domain" description="Aminotransferase class I/classII large" evidence="14">
    <location>
        <begin position="36"/>
        <end position="387"/>
    </location>
</feature>
<evidence type="ECO:0000256" key="8">
    <source>
        <dbReference type="ARBA" id="ARBA00022898"/>
    </source>
</evidence>
<keyword evidence="6 15" id="KW-0808">Transferase</keyword>
<dbReference type="InterPro" id="IPR015421">
    <property type="entry name" value="PyrdxlP-dep_Trfase_major"/>
</dbReference>
<dbReference type="PANTHER" id="PTHR13693:SF100">
    <property type="entry name" value="8-AMINO-7-OXONONANOATE SYNTHASE"/>
    <property type="match status" value="1"/>
</dbReference>
<dbReference type="Pfam" id="PF00155">
    <property type="entry name" value="Aminotran_1_2"/>
    <property type="match status" value="1"/>
</dbReference>
<dbReference type="InterPro" id="IPR001917">
    <property type="entry name" value="Aminotrans_II_pyridoxalP_BS"/>
</dbReference>
<keyword evidence="16" id="KW-1185">Reference proteome</keyword>
<evidence type="ECO:0000256" key="12">
    <source>
        <dbReference type="RuleBase" id="RU003693"/>
    </source>
</evidence>
<evidence type="ECO:0000256" key="9">
    <source>
        <dbReference type="ARBA" id="ARBA00032610"/>
    </source>
</evidence>
<evidence type="ECO:0000256" key="10">
    <source>
        <dbReference type="ARBA" id="ARBA00033381"/>
    </source>
</evidence>
<sequence length="393" mass="41898">MQQRLEELDQAALRRRLRPADTQSLQLIDQHGQPRINFGSNDYLGLASQPLTAPARPPGDRLPPVDQPPRRGSGASALVCGHTLLHQRLIDALRQLEETEAAVLYPSGYAACSGCVAALARRGDLILSDALNHASLIDGCRLSKAERFVFAHADTEMVEALLKHHRRSFRNAWIVTDSVFSMDGDIAPLQRLAAIAARYDATLIVDEAHGTAVLGSDGSGACAALGIKDQVPIRIGTLSKALGAQGGFVVGPQVVIDYLLNHSRPLIYSTAAAPTTIAAALLGVQSIAEEPKKREHVQRLSRRLRAGLRSLGKDQPADDSLAAGVPIVPIRLGAAEAATAAAEQLWDRGFYVPAIRPPTVPPGTSRLRVSLSAAHSEQQVDALLEAIAHLPVA</sequence>
<keyword evidence="7" id="KW-0093">Biotin biosynthesis</keyword>
<dbReference type="Gene3D" id="3.90.1150.10">
    <property type="entry name" value="Aspartate Aminotransferase, domain 1"/>
    <property type="match status" value="1"/>
</dbReference>
<comment type="catalytic activity">
    <reaction evidence="11">
        <text>6-carboxyhexanoyl-[ACP] + L-alanine + H(+) = (8S)-8-amino-7-oxononanoate + holo-[ACP] + CO2</text>
        <dbReference type="Rhea" id="RHEA:42288"/>
        <dbReference type="Rhea" id="RHEA-COMP:9685"/>
        <dbReference type="Rhea" id="RHEA-COMP:9955"/>
        <dbReference type="ChEBI" id="CHEBI:15378"/>
        <dbReference type="ChEBI" id="CHEBI:16526"/>
        <dbReference type="ChEBI" id="CHEBI:57972"/>
        <dbReference type="ChEBI" id="CHEBI:64479"/>
        <dbReference type="ChEBI" id="CHEBI:78846"/>
        <dbReference type="ChEBI" id="CHEBI:149468"/>
        <dbReference type="EC" id="2.3.1.47"/>
    </reaction>
</comment>
<dbReference type="KEGG" id="rul:UC8_44290"/>
<protein>
    <recommendedName>
        <fullName evidence="5">8-amino-7-oxononanoate synthase</fullName>
        <ecNumber evidence="5">2.3.1.47</ecNumber>
    </recommendedName>
    <alternativeName>
        <fullName evidence="9">7-keto-8-amino-pelargonic acid synthase</fullName>
    </alternativeName>
    <alternativeName>
        <fullName evidence="10">8-amino-7-ketopelargonate synthase</fullName>
    </alternativeName>
</protein>
<gene>
    <name evidence="15" type="primary">bioF</name>
    <name evidence="15" type="ORF">UC8_44290</name>
</gene>
<dbReference type="EC" id="2.3.1.47" evidence="5"/>
<dbReference type="AlphaFoldDB" id="A0A5B9QTQ7"/>
<keyword evidence="8 12" id="KW-0663">Pyridoxal phosphate</keyword>
<dbReference type="Proteomes" id="UP000325286">
    <property type="component" value="Chromosome"/>
</dbReference>
<dbReference type="PANTHER" id="PTHR13693">
    <property type="entry name" value="CLASS II AMINOTRANSFERASE/8-AMINO-7-OXONONANOATE SYNTHASE"/>
    <property type="match status" value="1"/>
</dbReference>
<evidence type="ECO:0000256" key="6">
    <source>
        <dbReference type="ARBA" id="ARBA00022679"/>
    </source>
</evidence>
<dbReference type="InterPro" id="IPR004839">
    <property type="entry name" value="Aminotransferase_I/II_large"/>
</dbReference>
<proteinExistence type="inferred from homology"/>
<evidence type="ECO:0000256" key="7">
    <source>
        <dbReference type="ARBA" id="ARBA00022756"/>
    </source>
</evidence>
<evidence type="ECO:0000256" key="5">
    <source>
        <dbReference type="ARBA" id="ARBA00013187"/>
    </source>
</evidence>
<comment type="cofactor">
    <cofactor evidence="1 12">
        <name>pyridoxal 5'-phosphate</name>
        <dbReference type="ChEBI" id="CHEBI:597326"/>
    </cofactor>
</comment>
<dbReference type="Gene3D" id="3.40.640.10">
    <property type="entry name" value="Type I PLP-dependent aspartate aminotransferase-like (Major domain)"/>
    <property type="match status" value="1"/>
</dbReference>
<comment type="similarity">
    <text evidence="3">Belongs to the class-II pyridoxal-phosphate-dependent aminotransferase family. BioF subfamily.</text>
</comment>
<dbReference type="InterPro" id="IPR050087">
    <property type="entry name" value="AON_synthase_class-II"/>
</dbReference>
<dbReference type="GO" id="GO:0030170">
    <property type="term" value="F:pyridoxal phosphate binding"/>
    <property type="evidence" value="ECO:0007669"/>
    <property type="project" value="InterPro"/>
</dbReference>
<feature type="compositionally biased region" description="Pro residues" evidence="13">
    <location>
        <begin position="55"/>
        <end position="67"/>
    </location>
</feature>
<accession>A0A5B9QTQ7</accession>
<evidence type="ECO:0000256" key="2">
    <source>
        <dbReference type="ARBA" id="ARBA00004746"/>
    </source>
</evidence>
<comment type="pathway">
    <text evidence="2">Cofactor biosynthesis; biotin biosynthesis.</text>
</comment>
<reference evidence="15 16" key="1">
    <citation type="submission" date="2019-08" db="EMBL/GenBank/DDBJ databases">
        <title>Deep-cultivation of Planctomycetes and their phenomic and genomic characterization uncovers novel biology.</title>
        <authorList>
            <person name="Wiegand S."/>
            <person name="Jogler M."/>
            <person name="Boedeker C."/>
            <person name="Pinto D."/>
            <person name="Vollmers J."/>
            <person name="Rivas-Marin E."/>
            <person name="Kohn T."/>
            <person name="Peeters S.H."/>
            <person name="Heuer A."/>
            <person name="Rast P."/>
            <person name="Oberbeckmann S."/>
            <person name="Bunk B."/>
            <person name="Jeske O."/>
            <person name="Meyerdierks A."/>
            <person name="Storesund J.E."/>
            <person name="Kallscheuer N."/>
            <person name="Luecker S."/>
            <person name="Lage O.M."/>
            <person name="Pohl T."/>
            <person name="Merkel B.J."/>
            <person name="Hornburger P."/>
            <person name="Mueller R.-W."/>
            <person name="Bruemmer F."/>
            <person name="Labrenz M."/>
            <person name="Spormann A.M."/>
            <person name="Op den Camp H."/>
            <person name="Overmann J."/>
            <person name="Amann R."/>
            <person name="Jetten M.S.M."/>
            <person name="Mascher T."/>
            <person name="Medema M.H."/>
            <person name="Devos D.P."/>
            <person name="Kaster A.-K."/>
            <person name="Ovreas L."/>
            <person name="Rohde M."/>
            <person name="Galperin M.Y."/>
            <person name="Jogler C."/>
        </authorList>
    </citation>
    <scope>NUCLEOTIDE SEQUENCE [LARGE SCALE GENOMIC DNA]</scope>
    <source>
        <strain evidence="15 16">UC8</strain>
    </source>
</reference>
<evidence type="ECO:0000256" key="4">
    <source>
        <dbReference type="ARBA" id="ARBA00011738"/>
    </source>
</evidence>
<dbReference type="EMBL" id="CP042914">
    <property type="protein sequence ID" value="QEG42394.1"/>
    <property type="molecule type" value="Genomic_DNA"/>
</dbReference>
<dbReference type="PROSITE" id="PS00599">
    <property type="entry name" value="AA_TRANSFER_CLASS_2"/>
    <property type="match status" value="1"/>
</dbReference>
<evidence type="ECO:0000256" key="11">
    <source>
        <dbReference type="ARBA" id="ARBA00047715"/>
    </source>
</evidence>
<dbReference type="InterPro" id="IPR015422">
    <property type="entry name" value="PyrdxlP-dep_Trfase_small"/>
</dbReference>
<organism evidence="15 16">
    <name type="scientific">Roseimaritima ulvae</name>
    <dbReference type="NCBI Taxonomy" id="980254"/>
    <lineage>
        <taxon>Bacteria</taxon>
        <taxon>Pseudomonadati</taxon>
        <taxon>Planctomycetota</taxon>
        <taxon>Planctomycetia</taxon>
        <taxon>Pirellulales</taxon>
        <taxon>Pirellulaceae</taxon>
        <taxon>Roseimaritima</taxon>
    </lineage>
</organism>
<keyword evidence="15" id="KW-0012">Acyltransferase</keyword>
<evidence type="ECO:0000313" key="16">
    <source>
        <dbReference type="Proteomes" id="UP000325286"/>
    </source>
</evidence>
<dbReference type="SUPFAM" id="SSF53383">
    <property type="entry name" value="PLP-dependent transferases"/>
    <property type="match status" value="1"/>
</dbReference>
<dbReference type="GO" id="GO:0008710">
    <property type="term" value="F:8-amino-7-oxononanoate synthase activity"/>
    <property type="evidence" value="ECO:0007669"/>
    <property type="project" value="UniProtKB-EC"/>
</dbReference>
<dbReference type="GO" id="GO:0009102">
    <property type="term" value="P:biotin biosynthetic process"/>
    <property type="evidence" value="ECO:0007669"/>
    <property type="project" value="UniProtKB-KW"/>
</dbReference>
<evidence type="ECO:0000259" key="14">
    <source>
        <dbReference type="Pfam" id="PF00155"/>
    </source>
</evidence>
<dbReference type="InterPro" id="IPR015424">
    <property type="entry name" value="PyrdxlP-dep_Trfase"/>
</dbReference>
<evidence type="ECO:0000256" key="3">
    <source>
        <dbReference type="ARBA" id="ARBA00010008"/>
    </source>
</evidence>
<evidence type="ECO:0000256" key="13">
    <source>
        <dbReference type="SAM" id="MobiDB-lite"/>
    </source>
</evidence>
<comment type="subunit">
    <text evidence="4">Homodimer.</text>
</comment>
<evidence type="ECO:0000313" key="15">
    <source>
        <dbReference type="EMBL" id="QEG42394.1"/>
    </source>
</evidence>
<feature type="region of interest" description="Disordered" evidence="13">
    <location>
        <begin position="47"/>
        <end position="74"/>
    </location>
</feature>
<evidence type="ECO:0000256" key="1">
    <source>
        <dbReference type="ARBA" id="ARBA00001933"/>
    </source>
</evidence>
<dbReference type="OrthoDB" id="9807157at2"/>